<name>A0A8S1REY9_9CILI</name>
<dbReference type="AlphaFoldDB" id="A0A8S1REY9"/>
<feature type="chain" id="PRO_5035908875" evidence="2">
    <location>
        <begin position="17"/>
        <end position="167"/>
    </location>
</feature>
<feature type="transmembrane region" description="Helical" evidence="1">
    <location>
        <begin position="126"/>
        <end position="145"/>
    </location>
</feature>
<protein>
    <submittedName>
        <fullName evidence="3">Uncharacterized protein</fullName>
    </submittedName>
</protein>
<dbReference type="Proteomes" id="UP000692954">
    <property type="component" value="Unassembled WGS sequence"/>
</dbReference>
<evidence type="ECO:0000313" key="3">
    <source>
        <dbReference type="EMBL" id="CAD8125255.1"/>
    </source>
</evidence>
<keyword evidence="1" id="KW-0812">Transmembrane</keyword>
<dbReference type="OrthoDB" id="296827at2759"/>
<proteinExistence type="predicted"/>
<reference evidence="3" key="1">
    <citation type="submission" date="2021-01" db="EMBL/GenBank/DDBJ databases">
        <authorList>
            <consortium name="Genoscope - CEA"/>
            <person name="William W."/>
        </authorList>
    </citation>
    <scope>NUCLEOTIDE SEQUENCE</scope>
</reference>
<organism evidence="3 4">
    <name type="scientific">Paramecium sonneborni</name>
    <dbReference type="NCBI Taxonomy" id="65129"/>
    <lineage>
        <taxon>Eukaryota</taxon>
        <taxon>Sar</taxon>
        <taxon>Alveolata</taxon>
        <taxon>Ciliophora</taxon>
        <taxon>Intramacronucleata</taxon>
        <taxon>Oligohymenophorea</taxon>
        <taxon>Peniculida</taxon>
        <taxon>Parameciidae</taxon>
        <taxon>Paramecium</taxon>
    </lineage>
</organism>
<keyword evidence="4" id="KW-1185">Reference proteome</keyword>
<dbReference type="EMBL" id="CAJJDN010000157">
    <property type="protein sequence ID" value="CAD8125255.1"/>
    <property type="molecule type" value="Genomic_DNA"/>
</dbReference>
<keyword evidence="1" id="KW-0472">Membrane</keyword>
<accession>A0A8S1REY9</accession>
<keyword evidence="2" id="KW-0732">Signal</keyword>
<keyword evidence="1" id="KW-1133">Transmembrane helix</keyword>
<evidence type="ECO:0000313" key="4">
    <source>
        <dbReference type="Proteomes" id="UP000692954"/>
    </source>
</evidence>
<gene>
    <name evidence="3" type="ORF">PSON_ATCC_30995.1.T1570090</name>
</gene>
<evidence type="ECO:0000256" key="2">
    <source>
        <dbReference type="SAM" id="SignalP"/>
    </source>
</evidence>
<comment type="caution">
    <text evidence="3">The sequence shown here is derived from an EMBL/GenBank/DDBJ whole genome shotgun (WGS) entry which is preliminary data.</text>
</comment>
<feature type="signal peptide" evidence="2">
    <location>
        <begin position="1"/>
        <end position="16"/>
    </location>
</feature>
<evidence type="ECO:0000256" key="1">
    <source>
        <dbReference type="SAM" id="Phobius"/>
    </source>
</evidence>
<sequence length="167" mass="18955">MILLLLIFQVKSEVEQQGNTVLFKKDAQFAYINFDSCPILLYQDPVYDNEKKEIQWKQFCQSLQEGIATEPTTLDVIQKGSEAIKLSNDVRYKNYFCTQNYLLTNEGANACCCKPEKIDTELSTQGLTAVIVVPIVFFIGGLIMAKLNSHNSRSAWMHEFEQALSKA</sequence>